<evidence type="ECO:0000313" key="6">
    <source>
        <dbReference type="Proteomes" id="UP000198462"/>
    </source>
</evidence>
<keyword evidence="6" id="KW-1185">Reference proteome</keyword>
<sequence length="961" mass="101540">MNRFGGAAVMRFIFLVLAAGLSLAAPAAAEPTEAERARLEELRKAADEIDVAAATEENRAGWQRAIDYAKTLYPADHPVVASLESELSLADYFDGDVAGAIARLERLLPLIAAGGAAYEGDVVDSQNALVVMYMKTGRNEAARDMAYRVLDQRRRQYADSPDERIVIKEMAAALNNVANAENETGNYDRAVDLILESAQVADRLEGTVPNAAVWYANVPVYLSRAGRMEEAFAQARLNLEKVSAILPEGHGYVGAIYNTFAQMAAERGQLGEAEMAGRRAVEIASAAFGPDHFQTAGYKAALARILTAKGKPEEALGLSTGTYGIIAETLGPEADISLLARRARAEALFAAGDLPAALTEAEAVYTAHRSVNEPGHRDRLGSGELVAAILARQGRAAEAYRTYFDVQAARRGVFPADSLARLAGEVRLGLLAARAGVADEAYALASAVRLEEAAAIQALGGALAATDLRELRQARGWAYEAALDSGSEEAVFLAAQHLLDGGADRAVRSARLRQADDVDGTRLRAAQDRIQARQRLTRKYLRAVGDGAPPERLEDISAQLAALSGSPAETLATETWTVTLDRIRSRLSDDEAVLLAVPGPETLGVMALTSGGSALHRASLPEREVAMLTDQLRGALGSTGRLRGLLVSQDDPGTFDFAPGSALHQALFPAKIREAIGERTQLLVMAGGPLSRLPFAVLAAAPTTQRLEEADWLVRRHALATLPSLSLLLEGAPPGSRQARRVIAIGAPELGQNSALLRSAFEAGDGLSGLPALPEAQAELDAIAQAIDAKDRVLLVGQDAREEDVAAALAVPADIVAFATHGLLDGELAGLTEPALALTPGEQSDGLLLASEIAGMRLDADWVILSACNTAGPEYAGASGLSGLASAFLYAGARNLLVSHWEVADDVAARLTVPAVRARYERGADPASGLREAQLSLMDGDDARYRHPAFWAPFVYVGAGR</sequence>
<keyword evidence="2" id="KW-0802">TPR repeat</keyword>
<accession>A0A219B2I5</accession>
<dbReference type="Pfam" id="PF12770">
    <property type="entry name" value="CHAT"/>
    <property type="match status" value="1"/>
</dbReference>
<dbReference type="Gene3D" id="1.25.40.10">
    <property type="entry name" value="Tetratricopeptide repeat domain"/>
    <property type="match status" value="2"/>
</dbReference>
<dbReference type="InterPro" id="IPR011990">
    <property type="entry name" value="TPR-like_helical_dom_sf"/>
</dbReference>
<protein>
    <recommendedName>
        <fullName evidence="4">CHAT domain-containing protein</fullName>
    </recommendedName>
</protein>
<dbReference type="AlphaFoldDB" id="A0A219B2I5"/>
<dbReference type="Pfam" id="PF13374">
    <property type="entry name" value="TPR_10"/>
    <property type="match status" value="1"/>
</dbReference>
<keyword evidence="1" id="KW-0677">Repeat</keyword>
<evidence type="ECO:0000256" key="1">
    <source>
        <dbReference type="ARBA" id="ARBA00022737"/>
    </source>
</evidence>
<dbReference type="SUPFAM" id="SSF48452">
    <property type="entry name" value="TPR-like"/>
    <property type="match status" value="1"/>
</dbReference>
<evidence type="ECO:0000313" key="5">
    <source>
        <dbReference type="EMBL" id="OWV32346.1"/>
    </source>
</evidence>
<evidence type="ECO:0000259" key="4">
    <source>
        <dbReference type="Pfam" id="PF12770"/>
    </source>
</evidence>
<name>A0A219B2I5_9SPHN</name>
<evidence type="ECO:0000256" key="2">
    <source>
        <dbReference type="ARBA" id="ARBA00022803"/>
    </source>
</evidence>
<dbReference type="Proteomes" id="UP000198462">
    <property type="component" value="Unassembled WGS sequence"/>
</dbReference>
<reference evidence="6" key="1">
    <citation type="submission" date="2017-05" db="EMBL/GenBank/DDBJ databases">
        <authorList>
            <person name="Lin X."/>
        </authorList>
    </citation>
    <scope>NUCLEOTIDE SEQUENCE [LARGE SCALE GENOMIC DNA]</scope>
    <source>
        <strain evidence="6">JLT2012</strain>
    </source>
</reference>
<organism evidence="5 6">
    <name type="scientific">Pacificimonas flava</name>
    <dbReference type="NCBI Taxonomy" id="1234595"/>
    <lineage>
        <taxon>Bacteria</taxon>
        <taxon>Pseudomonadati</taxon>
        <taxon>Pseudomonadota</taxon>
        <taxon>Alphaproteobacteria</taxon>
        <taxon>Sphingomonadales</taxon>
        <taxon>Sphingosinicellaceae</taxon>
        <taxon>Pacificimonas</taxon>
    </lineage>
</organism>
<evidence type="ECO:0000256" key="3">
    <source>
        <dbReference type="SAM" id="SignalP"/>
    </source>
</evidence>
<feature type="signal peptide" evidence="3">
    <location>
        <begin position="1"/>
        <end position="29"/>
    </location>
</feature>
<dbReference type="EMBL" id="NFZT01000001">
    <property type="protein sequence ID" value="OWV32346.1"/>
    <property type="molecule type" value="Genomic_DNA"/>
</dbReference>
<feature type="chain" id="PRO_5012081210" description="CHAT domain-containing protein" evidence="3">
    <location>
        <begin position="30"/>
        <end position="961"/>
    </location>
</feature>
<keyword evidence="3" id="KW-0732">Signal</keyword>
<dbReference type="PANTHER" id="PTHR45641:SF19">
    <property type="entry name" value="NEPHROCYSTIN-3"/>
    <property type="match status" value="1"/>
</dbReference>
<proteinExistence type="predicted"/>
<comment type="caution">
    <text evidence="5">The sequence shown here is derived from an EMBL/GenBank/DDBJ whole genome shotgun (WGS) entry which is preliminary data.</text>
</comment>
<feature type="domain" description="CHAT" evidence="4">
    <location>
        <begin position="659"/>
        <end position="958"/>
    </location>
</feature>
<dbReference type="PANTHER" id="PTHR45641">
    <property type="entry name" value="TETRATRICOPEPTIDE REPEAT PROTEIN (AFU_ORTHOLOGUE AFUA_6G03870)"/>
    <property type="match status" value="1"/>
</dbReference>
<dbReference type="OrthoDB" id="9787760at2"/>
<dbReference type="Pfam" id="PF13424">
    <property type="entry name" value="TPR_12"/>
    <property type="match status" value="1"/>
</dbReference>
<gene>
    <name evidence="5" type="ORF">B5C34_02000</name>
</gene>
<dbReference type="InterPro" id="IPR024983">
    <property type="entry name" value="CHAT_dom"/>
</dbReference>